<reference evidence="3 4" key="1">
    <citation type="journal article" date="2011" name="Proc. Natl. Acad. Sci. U.S.A.">
        <title>Evolutionary erosion of yeast sex chromosomes by mating-type switching accidents.</title>
        <authorList>
            <person name="Gordon J.L."/>
            <person name="Armisen D."/>
            <person name="Proux-Wera E."/>
            <person name="Oheigeartaigh S.S."/>
            <person name="Byrne K.P."/>
            <person name="Wolfe K.H."/>
        </authorList>
    </citation>
    <scope>NUCLEOTIDE SEQUENCE [LARGE SCALE GENOMIC DNA]</scope>
    <source>
        <strain evidence="4">ATCC 76901 / BCRC 22586 / CBS 4309 / NBRC 1992 / NRRL Y-12630</strain>
    </source>
</reference>
<feature type="compositionally biased region" description="Basic and acidic residues" evidence="2">
    <location>
        <begin position="39"/>
        <end position="65"/>
    </location>
</feature>
<dbReference type="InterPro" id="IPR018800">
    <property type="entry name" value="PRCC"/>
</dbReference>
<dbReference type="Proteomes" id="UP000001640">
    <property type="component" value="Chromosome 1"/>
</dbReference>
<evidence type="ECO:0000313" key="4">
    <source>
        <dbReference type="Proteomes" id="UP000001640"/>
    </source>
</evidence>
<dbReference type="OrthoDB" id="2555634at2759"/>
<dbReference type="AlphaFoldDB" id="G0V8I4"/>
<proteinExistence type="predicted"/>
<feature type="region of interest" description="Disordered" evidence="2">
    <location>
        <begin position="39"/>
        <end position="102"/>
    </location>
</feature>
<protein>
    <submittedName>
        <fullName evidence="3">Uncharacterized protein</fullName>
    </submittedName>
</protein>
<evidence type="ECO:0000313" key="3">
    <source>
        <dbReference type="EMBL" id="CCC67782.1"/>
    </source>
</evidence>
<dbReference type="GeneID" id="96901261"/>
<dbReference type="RefSeq" id="XP_003674163.1">
    <property type="nucleotide sequence ID" value="XM_003674115.1"/>
</dbReference>
<feature type="compositionally biased region" description="Polar residues" evidence="2">
    <location>
        <begin position="80"/>
        <end position="98"/>
    </location>
</feature>
<dbReference type="KEGG" id="ncs:NCAS_0A12240"/>
<dbReference type="EMBL" id="HE576752">
    <property type="protein sequence ID" value="CCC67782.1"/>
    <property type="molecule type" value="Genomic_DNA"/>
</dbReference>
<evidence type="ECO:0000256" key="1">
    <source>
        <dbReference type="SAM" id="Coils"/>
    </source>
</evidence>
<keyword evidence="1" id="KW-0175">Coiled coil</keyword>
<feature type="coiled-coil region" evidence="1">
    <location>
        <begin position="105"/>
        <end position="132"/>
    </location>
</feature>
<dbReference type="InParanoid" id="G0V8I4"/>
<reference key="2">
    <citation type="submission" date="2011-08" db="EMBL/GenBank/DDBJ databases">
        <title>Genome sequence of Naumovozyma castellii.</title>
        <authorList>
            <person name="Gordon J.L."/>
            <person name="Armisen D."/>
            <person name="Proux-Wera E."/>
            <person name="OhEigeartaigh S.S."/>
            <person name="Byrne K.P."/>
            <person name="Wolfe K.H."/>
        </authorList>
    </citation>
    <scope>NUCLEOTIDE SEQUENCE</scope>
    <source>
        <strain>Type strain:CBS 4309</strain>
    </source>
</reference>
<evidence type="ECO:0000256" key="2">
    <source>
        <dbReference type="SAM" id="MobiDB-lite"/>
    </source>
</evidence>
<dbReference type="OMA" id="PKERGNN"/>
<dbReference type="HOGENOM" id="CLU_161502_0_0_1"/>
<dbReference type="eggNOG" id="ENOG502SC0T">
    <property type="taxonomic scope" value="Eukaryota"/>
</dbReference>
<sequence length="142" mass="16218">MNQDNDTTRGEEVMSNLIFGSGYNRRDWAIEETEFKVFDPKERGNNEAPDESHTTKALQARKEEPVNEADMDSLLELKVSASQASNEKNATSSSTPAISNVYDPRNQLKSLVKNAQRNKEALDIRNEHIKETKKQTRSRYGW</sequence>
<organism evidence="3 4">
    <name type="scientific">Naumovozyma castellii</name>
    <name type="common">Yeast</name>
    <name type="synonym">Saccharomyces castellii</name>
    <dbReference type="NCBI Taxonomy" id="27288"/>
    <lineage>
        <taxon>Eukaryota</taxon>
        <taxon>Fungi</taxon>
        <taxon>Dikarya</taxon>
        <taxon>Ascomycota</taxon>
        <taxon>Saccharomycotina</taxon>
        <taxon>Saccharomycetes</taxon>
        <taxon>Saccharomycetales</taxon>
        <taxon>Saccharomycetaceae</taxon>
        <taxon>Naumovozyma</taxon>
    </lineage>
</organism>
<keyword evidence="4" id="KW-1185">Reference proteome</keyword>
<name>G0V8I4_NAUCA</name>
<dbReference type="Pfam" id="PF10253">
    <property type="entry name" value="PRCC"/>
    <property type="match status" value="1"/>
</dbReference>
<accession>G0V8I4</accession>
<gene>
    <name evidence="3" type="primary">NCAS0A12240</name>
    <name evidence="3" type="ordered locus">NCAS_0A12240</name>
</gene>